<dbReference type="InterPro" id="IPR053154">
    <property type="entry name" value="c-di-AMP_regulator"/>
</dbReference>
<name>A0A1W2DYU7_9BACT</name>
<accession>A0A1W2DYU7</accession>
<protein>
    <submittedName>
        <fullName evidence="1">YbbR-like protein</fullName>
    </submittedName>
</protein>
<dbReference type="AlphaFoldDB" id="A0A1W2DYU7"/>
<dbReference type="STRING" id="1121400.SAMN02746065_12247"/>
<evidence type="ECO:0000313" key="2">
    <source>
        <dbReference type="Proteomes" id="UP000192418"/>
    </source>
</evidence>
<dbReference type="InterPro" id="IPR012505">
    <property type="entry name" value="YbbR"/>
</dbReference>
<dbReference type="Gene3D" id="2.170.120.40">
    <property type="entry name" value="YbbR-like domain"/>
    <property type="match status" value="1"/>
</dbReference>
<dbReference type="PANTHER" id="PTHR37804">
    <property type="entry name" value="CDAA REGULATORY PROTEIN CDAR"/>
    <property type="match status" value="1"/>
</dbReference>
<reference evidence="1 2" key="1">
    <citation type="submission" date="2017-04" db="EMBL/GenBank/DDBJ databases">
        <authorList>
            <person name="Afonso C.L."/>
            <person name="Miller P.J."/>
            <person name="Scott M.A."/>
            <person name="Spackman E."/>
            <person name="Goraichik I."/>
            <person name="Dimitrov K.M."/>
            <person name="Suarez D.L."/>
            <person name="Swayne D.E."/>
        </authorList>
    </citation>
    <scope>NUCLEOTIDE SEQUENCE [LARGE SCALE GENOMIC DNA]</scope>
    <source>
        <strain evidence="1 2">DSM 3385</strain>
    </source>
</reference>
<dbReference type="Pfam" id="PF07949">
    <property type="entry name" value="YbbR"/>
    <property type="match status" value="1"/>
</dbReference>
<organism evidence="1 2">
    <name type="scientific">Desulfocicer vacuolatum DSM 3385</name>
    <dbReference type="NCBI Taxonomy" id="1121400"/>
    <lineage>
        <taxon>Bacteria</taxon>
        <taxon>Pseudomonadati</taxon>
        <taxon>Thermodesulfobacteriota</taxon>
        <taxon>Desulfobacteria</taxon>
        <taxon>Desulfobacterales</taxon>
        <taxon>Desulfobacteraceae</taxon>
        <taxon>Desulfocicer</taxon>
    </lineage>
</organism>
<evidence type="ECO:0000313" key="1">
    <source>
        <dbReference type="EMBL" id="SMD02623.1"/>
    </source>
</evidence>
<proteinExistence type="predicted"/>
<dbReference type="Proteomes" id="UP000192418">
    <property type="component" value="Unassembled WGS sequence"/>
</dbReference>
<sequence length="326" mass="35645">MIPWEIHRNGVFPIDISGLDFPVRPFCLIICTWLFLFAGCAPDPVETDLLVPVKFAAVPAGLTRTQFYTRHIEVRVKGRPGKIRQVEALDLTYLVDLYADLTSDPVDVTAFIPPAFYAIPVIKKRLPLPPGVDIIHVKPAYIKVELDRKETRRLPVKVMITGEPAVGYEVAHIKSEPATMALTGPASLFDKITEIQTKPVDITGADADLKKTGSLDIDALAGADVNSLVTVMVAIQEKIVTHTYGGIPVGIRNGPDTVQVTPPEMQIMLRGAANVFKDKDNAGYFEVFIDLKDLPPGVYVRPAVINVPVGVMLVSAKPENFTVTIK</sequence>
<dbReference type="EMBL" id="FWXY01000022">
    <property type="protein sequence ID" value="SMD02623.1"/>
    <property type="molecule type" value="Genomic_DNA"/>
</dbReference>
<gene>
    <name evidence="1" type="ORF">SAMN02746065_12247</name>
</gene>
<dbReference type="PANTHER" id="PTHR37804:SF1">
    <property type="entry name" value="CDAA REGULATORY PROTEIN CDAR"/>
    <property type="match status" value="1"/>
</dbReference>
<dbReference type="Gene3D" id="2.170.120.30">
    <property type="match status" value="1"/>
</dbReference>
<dbReference type="OrthoDB" id="5414462at2"/>
<keyword evidence="2" id="KW-1185">Reference proteome</keyword>